<sequence>MGNGQTSGRGTGLQIGQLNLRLPGSSAAVGQRVANGMAQRLVQQLPAGMQGQYGALNVRVEVPAGASEVEVEVAIAQSILSALQRGNTSQINAVEKGHL</sequence>
<dbReference type="Proteomes" id="UP000615026">
    <property type="component" value="Unassembled WGS sequence"/>
</dbReference>
<accession>A0A928X016</accession>
<dbReference type="AlphaFoldDB" id="A0A928X016"/>
<keyword evidence="2" id="KW-1185">Reference proteome</keyword>
<organism evidence="1 2">
    <name type="scientific">Leptolyngbya cf. ectocarpi LEGE 11479</name>
    <dbReference type="NCBI Taxonomy" id="1828722"/>
    <lineage>
        <taxon>Bacteria</taxon>
        <taxon>Bacillati</taxon>
        <taxon>Cyanobacteriota</taxon>
        <taxon>Cyanophyceae</taxon>
        <taxon>Leptolyngbyales</taxon>
        <taxon>Leptolyngbyaceae</taxon>
        <taxon>Leptolyngbya group</taxon>
        <taxon>Leptolyngbya</taxon>
    </lineage>
</organism>
<dbReference type="EMBL" id="JADEXP010000043">
    <property type="protein sequence ID" value="MBE9066457.1"/>
    <property type="molecule type" value="Genomic_DNA"/>
</dbReference>
<dbReference type="RefSeq" id="WP_193992218.1">
    <property type="nucleotide sequence ID" value="NZ_JADEXP010000043.1"/>
</dbReference>
<proteinExistence type="predicted"/>
<evidence type="ECO:0000313" key="2">
    <source>
        <dbReference type="Proteomes" id="UP000615026"/>
    </source>
</evidence>
<name>A0A928X016_LEPEC</name>
<protein>
    <submittedName>
        <fullName evidence="1">Uncharacterized protein</fullName>
    </submittedName>
</protein>
<comment type="caution">
    <text evidence="1">The sequence shown here is derived from an EMBL/GenBank/DDBJ whole genome shotgun (WGS) entry which is preliminary data.</text>
</comment>
<reference evidence="1" key="1">
    <citation type="submission" date="2020-10" db="EMBL/GenBank/DDBJ databases">
        <authorList>
            <person name="Castelo-Branco R."/>
            <person name="Eusebio N."/>
            <person name="Adriana R."/>
            <person name="Vieira A."/>
            <person name="Brugerolle De Fraissinette N."/>
            <person name="Rezende De Castro R."/>
            <person name="Schneider M.P."/>
            <person name="Vasconcelos V."/>
            <person name="Leao P.N."/>
        </authorList>
    </citation>
    <scope>NUCLEOTIDE SEQUENCE</scope>
    <source>
        <strain evidence="1">LEGE 11479</strain>
    </source>
</reference>
<evidence type="ECO:0000313" key="1">
    <source>
        <dbReference type="EMBL" id="MBE9066457.1"/>
    </source>
</evidence>
<gene>
    <name evidence="1" type="ORF">IQ260_07310</name>
</gene>